<comment type="caution">
    <text evidence="1">The sequence shown here is derived from an EMBL/GenBank/DDBJ whole genome shotgun (WGS) entry which is preliminary data.</text>
</comment>
<dbReference type="RefSeq" id="WP_103002601.1">
    <property type="nucleotide sequence ID" value="NZ_NBAX01000002.1"/>
</dbReference>
<organism evidence="1 2">
    <name type="scientific">Hoylesella timonensis</name>
    <dbReference type="NCBI Taxonomy" id="386414"/>
    <lineage>
        <taxon>Bacteria</taxon>
        <taxon>Pseudomonadati</taxon>
        <taxon>Bacteroidota</taxon>
        <taxon>Bacteroidia</taxon>
        <taxon>Bacteroidales</taxon>
        <taxon>Prevotellaceae</taxon>
        <taxon>Hoylesella</taxon>
    </lineage>
</organism>
<dbReference type="AlphaFoldDB" id="A0A2K0XMW6"/>
<accession>A0A2K0XMW6</accession>
<name>A0A2K0XMW6_9BACT</name>
<gene>
    <name evidence="1" type="ORF">BFS16_01940</name>
</gene>
<proteinExistence type="predicted"/>
<dbReference type="EMBL" id="NBAX01000002">
    <property type="protein sequence ID" value="PNP95854.1"/>
    <property type="molecule type" value="Genomic_DNA"/>
</dbReference>
<evidence type="ECO:0000313" key="2">
    <source>
        <dbReference type="Proteomes" id="UP000236634"/>
    </source>
</evidence>
<protein>
    <submittedName>
        <fullName evidence="1">Uncharacterized protein</fullName>
    </submittedName>
</protein>
<reference evidence="1 2" key="1">
    <citation type="submission" date="2017-03" db="EMBL/GenBank/DDBJ databases">
        <authorList>
            <person name="Afonso C.L."/>
            <person name="Miller P.J."/>
            <person name="Scott M.A."/>
            <person name="Spackman E."/>
            <person name="Goraichik I."/>
            <person name="Dimitrov K.M."/>
            <person name="Suarez D.L."/>
            <person name="Swayne D.E."/>
        </authorList>
    </citation>
    <scope>NUCLEOTIDE SEQUENCE [LARGE SCALE GENOMIC DNA]</scope>
    <source>
        <strain evidence="1 2">DNF00076</strain>
    </source>
</reference>
<sequence length="76" mass="8932">MIKLIKDIIFAWKYKRAVRKAKKLSALFGMKYYVLNMGGRLKVVSKKNIRHLVHTHRFRKGVKVADIEKIALYVTT</sequence>
<evidence type="ECO:0000313" key="1">
    <source>
        <dbReference type="EMBL" id="PNP95854.1"/>
    </source>
</evidence>
<dbReference type="Proteomes" id="UP000236634">
    <property type="component" value="Unassembled WGS sequence"/>
</dbReference>